<dbReference type="Pfam" id="PF00205">
    <property type="entry name" value="TPP_enzyme_M"/>
    <property type="match status" value="1"/>
</dbReference>
<dbReference type="Pfam" id="PF02775">
    <property type="entry name" value="TPP_enzyme_C"/>
    <property type="match status" value="1"/>
</dbReference>
<sequence>MSHNSTLEKPLGAQISHMLKSRGVEVIFAIPGVHNIEMYRGLDEAGITPVLARHEQGAGFMADGYARATGQPGVCYLITGPGLCNAITALGQSYSDSVPVLAISSCLHPEDLGMGRGRLHEMKDQEAAAATVCDWSHTAMDAPSAYRLIDRAMMEFATRRPRPKHIQIPVKALSRRTAQAPETGVLPARPLAPPEQVAAVAEWLLGAERPLFIFGGGAIEGADAARALVELTGAASICTVAGHGVIADNAPLAYGPILPRPDSVQEIAKADLIVAVGTELSETDLWRDRLGHEAPMIRVDLDPMVLADDHCADLPVLGDAGPFLEDLRALLDGQSKRSTGWSQAEVIQARARFHLEADQERPDILPICERLGPAIPDETMIFSDMTQFAYVANEVWPLDRPGHWHHPSGFGALGYALPAAIGGKIGRPDLPVLAIAGDYGFQFTLQELGVAVELGLALPILLWDNEKLKEIEDCMVGRQIAPGSVSVRNPDFCALARAYGAFAEKPGSLAALIETVNAAFTADGPTLIHVTPEVLRG</sequence>
<evidence type="ECO:0000313" key="7">
    <source>
        <dbReference type="EMBL" id="UWP94605.1"/>
    </source>
</evidence>
<dbReference type="InterPro" id="IPR029035">
    <property type="entry name" value="DHS-like_NAD/FAD-binding_dom"/>
</dbReference>
<feature type="domain" description="Thiamine pyrophosphate enzyme N-terminal TPP-binding" evidence="6">
    <location>
        <begin position="12"/>
        <end position="126"/>
    </location>
</feature>
<keyword evidence="7" id="KW-0456">Lyase</keyword>
<gene>
    <name evidence="7" type="ORF">K3X48_10290</name>
</gene>
<keyword evidence="2 3" id="KW-0786">Thiamine pyrophosphate</keyword>
<dbReference type="InterPro" id="IPR012001">
    <property type="entry name" value="Thiamin_PyroP_enz_TPP-bd_dom"/>
</dbReference>
<dbReference type="InterPro" id="IPR011766">
    <property type="entry name" value="TPP_enzyme_TPP-bd"/>
</dbReference>
<dbReference type="RefSeq" id="WP_259805642.1">
    <property type="nucleotide sequence ID" value="NZ_CP080776.1"/>
</dbReference>
<evidence type="ECO:0000259" key="4">
    <source>
        <dbReference type="Pfam" id="PF00205"/>
    </source>
</evidence>
<dbReference type="EMBL" id="CP080776">
    <property type="protein sequence ID" value="UWP94605.1"/>
    <property type="molecule type" value="Genomic_DNA"/>
</dbReference>
<dbReference type="CDD" id="cd00568">
    <property type="entry name" value="TPP_enzymes"/>
    <property type="match status" value="1"/>
</dbReference>
<dbReference type="GO" id="GO:0009097">
    <property type="term" value="P:isoleucine biosynthetic process"/>
    <property type="evidence" value="ECO:0007669"/>
    <property type="project" value="TreeGrafter"/>
</dbReference>
<dbReference type="InterPro" id="IPR029061">
    <property type="entry name" value="THDP-binding"/>
</dbReference>
<dbReference type="Pfam" id="PF02776">
    <property type="entry name" value="TPP_enzyme_N"/>
    <property type="match status" value="1"/>
</dbReference>
<feature type="domain" description="Thiamine pyrophosphate enzyme central" evidence="4">
    <location>
        <begin position="197"/>
        <end position="327"/>
    </location>
</feature>
<evidence type="ECO:0000313" key="8">
    <source>
        <dbReference type="Proteomes" id="UP001057991"/>
    </source>
</evidence>
<dbReference type="GO" id="GO:0030976">
    <property type="term" value="F:thiamine pyrophosphate binding"/>
    <property type="evidence" value="ECO:0007669"/>
    <property type="project" value="InterPro"/>
</dbReference>
<dbReference type="GO" id="GO:0047435">
    <property type="term" value="F:5-guanidino-2-oxopentanoate decarboxylase activity"/>
    <property type="evidence" value="ECO:0007669"/>
    <property type="project" value="UniProtKB-EC"/>
</dbReference>
<dbReference type="Proteomes" id="UP001057991">
    <property type="component" value="Chromosome"/>
</dbReference>
<dbReference type="Gene3D" id="3.40.50.1220">
    <property type="entry name" value="TPP-binding domain"/>
    <property type="match status" value="1"/>
</dbReference>
<evidence type="ECO:0000259" key="6">
    <source>
        <dbReference type="Pfam" id="PF02776"/>
    </source>
</evidence>
<dbReference type="InterPro" id="IPR045229">
    <property type="entry name" value="TPP_enz"/>
</dbReference>
<dbReference type="PANTHER" id="PTHR18968:SF13">
    <property type="entry name" value="ACETOLACTATE SYNTHASE CATALYTIC SUBUNIT, MITOCHONDRIAL"/>
    <property type="match status" value="1"/>
</dbReference>
<evidence type="ECO:0000259" key="5">
    <source>
        <dbReference type="Pfam" id="PF02775"/>
    </source>
</evidence>
<feature type="domain" description="Thiamine pyrophosphate enzyme TPP-binding" evidence="5">
    <location>
        <begin position="384"/>
        <end position="530"/>
    </location>
</feature>
<dbReference type="SUPFAM" id="SSF52467">
    <property type="entry name" value="DHS-like NAD/FAD-binding domain"/>
    <property type="match status" value="1"/>
</dbReference>
<dbReference type="NCBIfam" id="NF005712">
    <property type="entry name" value="PRK07524.1"/>
    <property type="match status" value="1"/>
</dbReference>
<evidence type="ECO:0000256" key="2">
    <source>
        <dbReference type="ARBA" id="ARBA00023052"/>
    </source>
</evidence>
<dbReference type="AlphaFoldDB" id="A0A9Q9LSY0"/>
<dbReference type="Gene3D" id="3.40.50.970">
    <property type="match status" value="2"/>
</dbReference>
<dbReference type="GO" id="GO:0000287">
    <property type="term" value="F:magnesium ion binding"/>
    <property type="evidence" value="ECO:0007669"/>
    <property type="project" value="InterPro"/>
</dbReference>
<dbReference type="PANTHER" id="PTHR18968">
    <property type="entry name" value="THIAMINE PYROPHOSPHATE ENZYMES"/>
    <property type="match status" value="1"/>
</dbReference>
<accession>A0A9Q9LSY0</accession>
<evidence type="ECO:0000256" key="1">
    <source>
        <dbReference type="ARBA" id="ARBA00007812"/>
    </source>
</evidence>
<dbReference type="EC" id="4.1.1.75" evidence="7"/>
<dbReference type="GO" id="GO:0009099">
    <property type="term" value="P:L-valine biosynthetic process"/>
    <property type="evidence" value="ECO:0007669"/>
    <property type="project" value="TreeGrafter"/>
</dbReference>
<dbReference type="SUPFAM" id="SSF52518">
    <property type="entry name" value="Thiamin diphosphate-binding fold (THDP-binding)"/>
    <property type="match status" value="2"/>
</dbReference>
<protein>
    <submittedName>
        <fullName evidence="7">5-guanidino-2-oxopentanoate decarboxylase</fullName>
        <ecNumber evidence="7">4.1.1.75</ecNumber>
    </submittedName>
</protein>
<dbReference type="GO" id="GO:0003984">
    <property type="term" value="F:acetolactate synthase activity"/>
    <property type="evidence" value="ECO:0007669"/>
    <property type="project" value="TreeGrafter"/>
</dbReference>
<dbReference type="InterPro" id="IPR012000">
    <property type="entry name" value="Thiamin_PyroP_enz_cen_dom"/>
</dbReference>
<reference evidence="7" key="1">
    <citation type="submission" date="2021-08" db="EMBL/GenBank/DDBJ databases">
        <authorList>
            <person name="Nwanade C."/>
            <person name="Wang M."/>
            <person name="Masoudi A."/>
            <person name="Yu Z."/>
            <person name="Liu J."/>
        </authorList>
    </citation>
    <scope>NUCLEOTIDE SEQUENCE</scope>
    <source>
        <strain evidence="7">S056</strain>
    </source>
</reference>
<dbReference type="GO" id="GO:0050660">
    <property type="term" value="F:flavin adenine dinucleotide binding"/>
    <property type="evidence" value="ECO:0007669"/>
    <property type="project" value="TreeGrafter"/>
</dbReference>
<comment type="similarity">
    <text evidence="1 3">Belongs to the TPP enzyme family.</text>
</comment>
<dbReference type="GO" id="GO:0005948">
    <property type="term" value="C:acetolactate synthase complex"/>
    <property type="evidence" value="ECO:0007669"/>
    <property type="project" value="TreeGrafter"/>
</dbReference>
<evidence type="ECO:0000256" key="3">
    <source>
        <dbReference type="RuleBase" id="RU362132"/>
    </source>
</evidence>
<name>A0A9Q9LSY0_9RHOB</name>
<organism evidence="7 8">
    <name type="scientific">Aliiroseovarius crassostreae</name>
    <dbReference type="NCBI Taxonomy" id="154981"/>
    <lineage>
        <taxon>Bacteria</taxon>
        <taxon>Pseudomonadati</taxon>
        <taxon>Pseudomonadota</taxon>
        <taxon>Alphaproteobacteria</taxon>
        <taxon>Rhodobacterales</taxon>
        <taxon>Paracoccaceae</taxon>
        <taxon>Aliiroseovarius</taxon>
    </lineage>
</organism>
<proteinExistence type="inferred from homology"/>
<dbReference type="CDD" id="cd07035">
    <property type="entry name" value="TPP_PYR_POX_like"/>
    <property type="match status" value="1"/>
</dbReference>